<dbReference type="EMBL" id="JAQIZT010000006">
    <property type="protein sequence ID" value="KAJ6995594.1"/>
    <property type="molecule type" value="Genomic_DNA"/>
</dbReference>
<keyword evidence="2" id="KW-1185">Reference proteome</keyword>
<protein>
    <submittedName>
        <fullName evidence="1">Uncharacterized protein</fullName>
    </submittedName>
</protein>
<evidence type="ECO:0000313" key="2">
    <source>
        <dbReference type="Proteomes" id="UP001164929"/>
    </source>
</evidence>
<name>A0AAD6QS50_9ROSI</name>
<dbReference type="Proteomes" id="UP001164929">
    <property type="component" value="Chromosome 6"/>
</dbReference>
<dbReference type="AlphaFoldDB" id="A0AAD6QS50"/>
<reference evidence="1" key="1">
    <citation type="journal article" date="2023" name="Mol. Ecol. Resour.">
        <title>Chromosome-level genome assembly of a triploid poplar Populus alba 'Berolinensis'.</title>
        <authorList>
            <person name="Chen S."/>
            <person name="Yu Y."/>
            <person name="Wang X."/>
            <person name="Wang S."/>
            <person name="Zhang T."/>
            <person name="Zhou Y."/>
            <person name="He R."/>
            <person name="Meng N."/>
            <person name="Wang Y."/>
            <person name="Liu W."/>
            <person name="Liu Z."/>
            <person name="Liu J."/>
            <person name="Guo Q."/>
            <person name="Huang H."/>
            <person name="Sederoff R.R."/>
            <person name="Wang G."/>
            <person name="Qu G."/>
            <person name="Chen S."/>
        </authorList>
    </citation>
    <scope>NUCLEOTIDE SEQUENCE</scope>
    <source>
        <strain evidence="1">SC-2020</strain>
    </source>
</reference>
<gene>
    <name evidence="1" type="ORF">NC653_018138</name>
</gene>
<sequence>MTMDPINGRETISTTILILPQSKDCVGLMSFTNSLCWSCLVAQLGGPDRKFS</sequence>
<organism evidence="1 2">
    <name type="scientific">Populus alba x Populus x berolinensis</name>
    <dbReference type="NCBI Taxonomy" id="444605"/>
    <lineage>
        <taxon>Eukaryota</taxon>
        <taxon>Viridiplantae</taxon>
        <taxon>Streptophyta</taxon>
        <taxon>Embryophyta</taxon>
        <taxon>Tracheophyta</taxon>
        <taxon>Spermatophyta</taxon>
        <taxon>Magnoliopsida</taxon>
        <taxon>eudicotyledons</taxon>
        <taxon>Gunneridae</taxon>
        <taxon>Pentapetalae</taxon>
        <taxon>rosids</taxon>
        <taxon>fabids</taxon>
        <taxon>Malpighiales</taxon>
        <taxon>Salicaceae</taxon>
        <taxon>Saliceae</taxon>
        <taxon>Populus</taxon>
    </lineage>
</organism>
<comment type="caution">
    <text evidence="1">The sequence shown here is derived from an EMBL/GenBank/DDBJ whole genome shotgun (WGS) entry which is preliminary data.</text>
</comment>
<proteinExistence type="predicted"/>
<evidence type="ECO:0000313" key="1">
    <source>
        <dbReference type="EMBL" id="KAJ6995594.1"/>
    </source>
</evidence>
<accession>A0AAD6QS50</accession>